<reference evidence="1" key="1">
    <citation type="thesis" date="2020" institute="ProQuest LLC" country="789 East Eisenhower Parkway, Ann Arbor, MI, USA">
        <title>Comparative Genomics and Chromosome Evolution.</title>
        <authorList>
            <person name="Mudd A.B."/>
        </authorList>
    </citation>
    <scope>NUCLEOTIDE SEQUENCE</scope>
    <source>
        <strain evidence="1">Female2</strain>
        <tissue evidence="1">Blood</tissue>
    </source>
</reference>
<keyword evidence="2" id="KW-1185">Reference proteome</keyword>
<evidence type="ECO:0000313" key="1">
    <source>
        <dbReference type="EMBL" id="KAG8432300.1"/>
    </source>
</evidence>
<sequence length="80" mass="9416">MKENQIISLCFSDQFELVFYLVFLIICPNLQDINSVVVPPYLWPSQKEEMICKMHLFPLDRSQTEVGRSPYIHPLKFPVT</sequence>
<dbReference type="EMBL" id="JAACNH010000009">
    <property type="protein sequence ID" value="KAG8432300.1"/>
    <property type="molecule type" value="Genomic_DNA"/>
</dbReference>
<protein>
    <submittedName>
        <fullName evidence="1">Uncharacterized protein</fullName>
    </submittedName>
</protein>
<gene>
    <name evidence="1" type="ORF">GDO86_016805</name>
</gene>
<dbReference type="AlphaFoldDB" id="A0A8T2IMJ0"/>
<name>A0A8T2IMJ0_9PIPI</name>
<comment type="caution">
    <text evidence="1">The sequence shown here is derived from an EMBL/GenBank/DDBJ whole genome shotgun (WGS) entry which is preliminary data.</text>
</comment>
<evidence type="ECO:0000313" key="2">
    <source>
        <dbReference type="Proteomes" id="UP000812440"/>
    </source>
</evidence>
<accession>A0A8T2IMJ0</accession>
<organism evidence="1 2">
    <name type="scientific">Hymenochirus boettgeri</name>
    <name type="common">Congo dwarf clawed frog</name>
    <dbReference type="NCBI Taxonomy" id="247094"/>
    <lineage>
        <taxon>Eukaryota</taxon>
        <taxon>Metazoa</taxon>
        <taxon>Chordata</taxon>
        <taxon>Craniata</taxon>
        <taxon>Vertebrata</taxon>
        <taxon>Euteleostomi</taxon>
        <taxon>Amphibia</taxon>
        <taxon>Batrachia</taxon>
        <taxon>Anura</taxon>
        <taxon>Pipoidea</taxon>
        <taxon>Pipidae</taxon>
        <taxon>Pipinae</taxon>
        <taxon>Hymenochirus</taxon>
    </lineage>
</organism>
<proteinExistence type="predicted"/>
<dbReference type="Proteomes" id="UP000812440">
    <property type="component" value="Chromosome 9"/>
</dbReference>